<gene>
    <name evidence="2" type="ORF">GCM10010201_27570</name>
</gene>
<protein>
    <submittedName>
        <fullName evidence="2">Uncharacterized protein</fullName>
    </submittedName>
</protein>
<name>A0ABN3NN70_9ACTN</name>
<organism evidence="2 3">
    <name type="scientific">Pilimelia columellifera subsp. columellifera</name>
    <dbReference type="NCBI Taxonomy" id="706583"/>
    <lineage>
        <taxon>Bacteria</taxon>
        <taxon>Bacillati</taxon>
        <taxon>Actinomycetota</taxon>
        <taxon>Actinomycetes</taxon>
        <taxon>Micromonosporales</taxon>
        <taxon>Micromonosporaceae</taxon>
        <taxon>Pilimelia</taxon>
    </lineage>
</organism>
<keyword evidence="3" id="KW-1185">Reference proteome</keyword>
<sequence length="328" mass="33858">MPAPNPPAGYPMPDAPAPRKRHVGWWIAGGITAVLVLGCCGVGAGAVLLSDLPAGDDGPPAMSAGDYHQLIARIDGDLGTAMGAVTTATSPAKVSNATEKLRATTSASLDEIRGTNPPKGQAAAHGALLDALVSMDTTAAATGSAADAYEVCTGTSAAAMIARSEATKATRAAAQLLAQADPPLAQPFAAYLPEPTPDANRRLKHGAFLARPNGGSGHLKITGGKQDALVTLARKGAKKPTLSVYIRAKAKLTITGIRDGDYRVYIANGVDWDPRAKRFNRDCGYQRDTTGMRFSTSSATYTIWRLTLQAGAAGNVPSEPADPDTFPI</sequence>
<reference evidence="2 3" key="1">
    <citation type="journal article" date="2019" name="Int. J. Syst. Evol. Microbiol.">
        <title>The Global Catalogue of Microorganisms (GCM) 10K type strain sequencing project: providing services to taxonomists for standard genome sequencing and annotation.</title>
        <authorList>
            <consortium name="The Broad Institute Genomics Platform"/>
            <consortium name="The Broad Institute Genome Sequencing Center for Infectious Disease"/>
            <person name="Wu L."/>
            <person name="Ma J."/>
        </authorList>
    </citation>
    <scope>NUCLEOTIDE SEQUENCE [LARGE SCALE GENOMIC DNA]</scope>
    <source>
        <strain evidence="2 3">JCM 3367</strain>
    </source>
</reference>
<dbReference type="EMBL" id="BAAARY010000013">
    <property type="protein sequence ID" value="GAA2527253.1"/>
    <property type="molecule type" value="Genomic_DNA"/>
</dbReference>
<accession>A0ABN3NN70</accession>
<comment type="caution">
    <text evidence="2">The sequence shown here is derived from an EMBL/GenBank/DDBJ whole genome shotgun (WGS) entry which is preliminary data.</text>
</comment>
<evidence type="ECO:0000256" key="1">
    <source>
        <dbReference type="SAM" id="Phobius"/>
    </source>
</evidence>
<evidence type="ECO:0000313" key="3">
    <source>
        <dbReference type="Proteomes" id="UP001499978"/>
    </source>
</evidence>
<keyword evidence="1" id="KW-0812">Transmembrane</keyword>
<proteinExistence type="predicted"/>
<evidence type="ECO:0000313" key="2">
    <source>
        <dbReference type="EMBL" id="GAA2527253.1"/>
    </source>
</evidence>
<keyword evidence="1" id="KW-1133">Transmembrane helix</keyword>
<keyword evidence="1" id="KW-0472">Membrane</keyword>
<feature type="transmembrane region" description="Helical" evidence="1">
    <location>
        <begin position="23"/>
        <end position="49"/>
    </location>
</feature>
<dbReference type="Proteomes" id="UP001499978">
    <property type="component" value="Unassembled WGS sequence"/>
</dbReference>